<dbReference type="AlphaFoldDB" id="A0A6A6IB29"/>
<dbReference type="RefSeq" id="XP_033682421.1">
    <property type="nucleotide sequence ID" value="XM_033829325.1"/>
</dbReference>
<gene>
    <name evidence="1" type="ORF">BU26DRAFT_520588</name>
</gene>
<organism evidence="1 2">
    <name type="scientific">Trematosphaeria pertusa</name>
    <dbReference type="NCBI Taxonomy" id="390896"/>
    <lineage>
        <taxon>Eukaryota</taxon>
        <taxon>Fungi</taxon>
        <taxon>Dikarya</taxon>
        <taxon>Ascomycota</taxon>
        <taxon>Pezizomycotina</taxon>
        <taxon>Dothideomycetes</taxon>
        <taxon>Pleosporomycetidae</taxon>
        <taxon>Pleosporales</taxon>
        <taxon>Massarineae</taxon>
        <taxon>Trematosphaeriaceae</taxon>
        <taxon>Trematosphaeria</taxon>
    </lineage>
</organism>
<keyword evidence="2" id="KW-1185">Reference proteome</keyword>
<proteinExistence type="predicted"/>
<name>A0A6A6IB29_9PLEO</name>
<sequence>MSRSHAELNGGGFPAIMGPLIGVESGHACASVNASLWHVPHSDGSPAFCPAEWNVSPDRYADMRHFPAHVER</sequence>
<dbReference type="EMBL" id="ML987197">
    <property type="protein sequence ID" value="KAF2247417.1"/>
    <property type="molecule type" value="Genomic_DNA"/>
</dbReference>
<dbReference type="GeneID" id="54582655"/>
<reference evidence="1" key="1">
    <citation type="journal article" date="2020" name="Stud. Mycol.">
        <title>101 Dothideomycetes genomes: a test case for predicting lifestyles and emergence of pathogens.</title>
        <authorList>
            <person name="Haridas S."/>
            <person name="Albert R."/>
            <person name="Binder M."/>
            <person name="Bloem J."/>
            <person name="Labutti K."/>
            <person name="Salamov A."/>
            <person name="Andreopoulos B."/>
            <person name="Baker S."/>
            <person name="Barry K."/>
            <person name="Bills G."/>
            <person name="Bluhm B."/>
            <person name="Cannon C."/>
            <person name="Castanera R."/>
            <person name="Culley D."/>
            <person name="Daum C."/>
            <person name="Ezra D."/>
            <person name="Gonzalez J."/>
            <person name="Henrissat B."/>
            <person name="Kuo A."/>
            <person name="Liang C."/>
            <person name="Lipzen A."/>
            <person name="Lutzoni F."/>
            <person name="Magnuson J."/>
            <person name="Mondo S."/>
            <person name="Nolan M."/>
            <person name="Ohm R."/>
            <person name="Pangilinan J."/>
            <person name="Park H.-J."/>
            <person name="Ramirez L."/>
            <person name="Alfaro M."/>
            <person name="Sun H."/>
            <person name="Tritt A."/>
            <person name="Yoshinaga Y."/>
            <person name="Zwiers L.-H."/>
            <person name="Turgeon B."/>
            <person name="Goodwin S."/>
            <person name="Spatafora J."/>
            <person name="Crous P."/>
            <person name="Grigoriev I."/>
        </authorList>
    </citation>
    <scope>NUCLEOTIDE SEQUENCE</scope>
    <source>
        <strain evidence="1">CBS 122368</strain>
    </source>
</reference>
<protein>
    <submittedName>
        <fullName evidence="1">Uncharacterized protein</fullName>
    </submittedName>
</protein>
<accession>A0A6A6IB29</accession>
<evidence type="ECO:0000313" key="1">
    <source>
        <dbReference type="EMBL" id="KAF2247417.1"/>
    </source>
</evidence>
<dbReference type="Proteomes" id="UP000800094">
    <property type="component" value="Unassembled WGS sequence"/>
</dbReference>
<evidence type="ECO:0000313" key="2">
    <source>
        <dbReference type="Proteomes" id="UP000800094"/>
    </source>
</evidence>